<dbReference type="Gene3D" id="2.60.40.150">
    <property type="entry name" value="C2 domain"/>
    <property type="match status" value="1"/>
</dbReference>
<dbReference type="PANTHER" id="PTHR45653">
    <property type="entry name" value="DEDICATOR OF CYTOKINESIS"/>
    <property type="match status" value="1"/>
</dbReference>
<sequence>MECCRPTRKMTSTYWYPSKQSGFSFETKDMAQCIYQGITAEDYSRRELSLQFQIFQPSNGNSPKEYKTSIIQRFPACTLSNPEVQQVIWLDSLDETSRIILKFFYNGDMNSALILNRLDNSESVRNECCICLSLSDGFLQNDDIVIQGELWYDHGEILDDGNITRHNQYIETSKQFRTLILSNVRYEESIVIRLPVSDTRDVHLRLTLYDVHDNIAGVSYLKIINDGVLLTDGRYDLNVYNAESPNEIKSHSYLGIPSLRRNLDVTTIYPDYNLLSNGYISCCACSMSSYLSQNKVLMQFLRANDENELNGVIPTLCGANPFDFKYLMPQVMDKCFFLLRGPPVISQMACDFLTCIFHWHDSELYRHITDAVNECLSTFRHPSVDSVLMTYLKTKFQTFNANPDGAHVKLDLIKVTGCLPKLIEFMIAARVCNGSDVQSLATDFEVVMKLSLASIKVDKDIGRHIPELAKMIDPLLEAGLFDVSIMSEYVTKILETVPEARVVAKVGFIGNILKSKLFHLECRMEIMEKIIAYMFNVITLAVSQPRNSELMRLLFSALFDLIELIKRCEDGKRPIQSLFIHRCFHPLVRLFLEMSRSGIDRNSSILLISLCDMCNAELWLSYSSAVDNFRIVFEDLVKVFTTLSNESSIPASWETLSLRINMVIISSLNACLAIMALKGEHITDYSVLNVLKHINHNLMTKKSTINVYTHRFAEVIRKLWKMMCNNGQIAEFIEFLLSLVKLSDCFFRGFLIRIMTSAQTSMRMDEIITKYWEMSSVTPQHARFWEEYQNVLYFISERSDSHSHVECIPLIVHGLSTFLSCRTKEECQIYSMISLVQLIRLSKRANLGENWLKSIYHLHQLYINQEKYVEAGKLLILAADEFSWTDTPLSEAREIIASILDVTVHSERELKQLLHQKAADYFEKDQLWELAIDTRKQLIQIYENVSFEYDKIPDLMTKMGDLYRSISTEQRMEHHFFLVGFYGDEQPQSIRNKHFVFRGQKLELWDQFKNRILHEIGGCFLDIMNKIDGDFILHPSRMAGRHISIVPVVQIISSPKYSQLSTKNPLLSWYYKHNNVSVFELHRPFKLTDSSYTKHEVSESNTIWIKRYNFSIFSELPGFTPFDQLSTFTKLNPLNPLQVALYNLQAANEKLQYYSLMYKHGFKEFEMALSGQIRGILQADVGGGIHNYMKLLESPEVCKENREDISKLLNCVRSHISILEGSLEISQEGNPDSDLIKFMASNFKTYKIHVEEQINNHWQDCHPKEGPPLPPRKSKLHSSITCIPK</sequence>
<dbReference type="InterPro" id="IPR027357">
    <property type="entry name" value="DOCKER_dom"/>
</dbReference>
<dbReference type="PANTHER" id="PTHR45653:SF10">
    <property type="entry name" value="MYOBLAST CITY, ISOFORM B"/>
    <property type="match status" value="1"/>
</dbReference>
<organism evidence="4 5">
    <name type="scientific">Bursaphelenchus xylophilus</name>
    <name type="common">Pinewood nematode worm</name>
    <name type="synonym">Aphelenchoides xylophilus</name>
    <dbReference type="NCBI Taxonomy" id="6326"/>
    <lineage>
        <taxon>Eukaryota</taxon>
        <taxon>Metazoa</taxon>
        <taxon>Ecdysozoa</taxon>
        <taxon>Nematoda</taxon>
        <taxon>Chromadorea</taxon>
        <taxon>Rhabditida</taxon>
        <taxon>Tylenchina</taxon>
        <taxon>Tylenchomorpha</taxon>
        <taxon>Aphelenchoidea</taxon>
        <taxon>Aphelenchoididae</taxon>
        <taxon>Bursaphelenchus</taxon>
    </lineage>
</organism>
<dbReference type="InterPro" id="IPR026791">
    <property type="entry name" value="DOCK"/>
</dbReference>
<evidence type="ECO:0000313" key="4">
    <source>
        <dbReference type="Proteomes" id="UP000095284"/>
    </source>
</evidence>
<evidence type="ECO:0000256" key="2">
    <source>
        <dbReference type="PROSITE-ProRule" id="PRU00984"/>
    </source>
</evidence>
<dbReference type="Pfam" id="PF14429">
    <property type="entry name" value="DOCK-C2"/>
    <property type="match status" value="1"/>
</dbReference>
<dbReference type="InterPro" id="IPR043161">
    <property type="entry name" value="DOCK_C_lobe_A"/>
</dbReference>
<dbReference type="Pfam" id="PF06920">
    <property type="entry name" value="DHR-2_Lobe_A"/>
    <property type="match status" value="1"/>
</dbReference>
<evidence type="ECO:0000313" key="5">
    <source>
        <dbReference type="WBParaSite" id="BXY_0894900.1"/>
    </source>
</evidence>
<dbReference type="InterPro" id="IPR035892">
    <property type="entry name" value="C2_domain_sf"/>
</dbReference>
<evidence type="ECO:0000256" key="1">
    <source>
        <dbReference type="ARBA" id="ARBA00022658"/>
    </source>
</evidence>
<dbReference type="GO" id="GO:0005737">
    <property type="term" value="C:cytoplasm"/>
    <property type="evidence" value="ECO:0007669"/>
    <property type="project" value="TreeGrafter"/>
</dbReference>
<name>A0A1I7S7F8_BURXY</name>
<dbReference type="PROSITE" id="PS51651">
    <property type="entry name" value="DOCKER"/>
    <property type="match status" value="1"/>
</dbReference>
<reference evidence="5" key="1">
    <citation type="submission" date="2016-11" db="UniProtKB">
        <authorList>
            <consortium name="WormBaseParasite"/>
        </authorList>
    </citation>
    <scope>IDENTIFICATION</scope>
</reference>
<dbReference type="GO" id="GO:0031267">
    <property type="term" value="F:small GTPase binding"/>
    <property type="evidence" value="ECO:0007669"/>
    <property type="project" value="TreeGrafter"/>
</dbReference>
<dbReference type="GO" id="GO:0005886">
    <property type="term" value="C:plasma membrane"/>
    <property type="evidence" value="ECO:0007669"/>
    <property type="project" value="TreeGrafter"/>
</dbReference>
<dbReference type="InterPro" id="IPR046769">
    <property type="entry name" value="DOCKER_Lobe_A"/>
</dbReference>
<proteinExistence type="inferred from homology"/>
<dbReference type="eggNOG" id="KOG1998">
    <property type="taxonomic scope" value="Eukaryota"/>
</dbReference>
<accession>A0A1I7S7F8</accession>
<dbReference type="GO" id="GO:0007264">
    <property type="term" value="P:small GTPase-mediated signal transduction"/>
    <property type="evidence" value="ECO:0007669"/>
    <property type="project" value="InterPro"/>
</dbReference>
<dbReference type="GO" id="GO:0007520">
    <property type="term" value="P:myoblast fusion"/>
    <property type="evidence" value="ECO:0007669"/>
    <property type="project" value="TreeGrafter"/>
</dbReference>
<dbReference type="GO" id="GO:0016477">
    <property type="term" value="P:cell migration"/>
    <property type="evidence" value="ECO:0007669"/>
    <property type="project" value="TreeGrafter"/>
</dbReference>
<dbReference type="Gene3D" id="1.25.40.410">
    <property type="match status" value="1"/>
</dbReference>
<comment type="similarity">
    <text evidence="2">Belongs to the DOCK family.</text>
</comment>
<dbReference type="Gene3D" id="1.20.58.740">
    <property type="match status" value="1"/>
</dbReference>
<dbReference type="InterPro" id="IPR027007">
    <property type="entry name" value="C2_DOCK-type_domain"/>
</dbReference>
<dbReference type="Proteomes" id="UP000095284">
    <property type="component" value="Unplaced"/>
</dbReference>
<protein>
    <submittedName>
        <fullName evidence="5">DOCKER domain-containing protein</fullName>
    </submittedName>
</protein>
<evidence type="ECO:0000259" key="3">
    <source>
        <dbReference type="PROSITE" id="PS51651"/>
    </source>
</evidence>
<dbReference type="InterPro" id="IPR043162">
    <property type="entry name" value="DOCK_C_lobe_C"/>
</dbReference>
<feature type="domain" description="DOCKER" evidence="3">
    <location>
        <begin position="842"/>
        <end position="1262"/>
    </location>
</feature>
<keyword evidence="1" id="KW-0344">Guanine-nucleotide releasing factor</keyword>
<dbReference type="WBParaSite" id="BXY_0894900.1">
    <property type="protein sequence ID" value="BXY_0894900.1"/>
    <property type="gene ID" value="BXY_0894900"/>
</dbReference>
<dbReference type="GO" id="GO:0005085">
    <property type="term" value="F:guanyl-nucleotide exchange factor activity"/>
    <property type="evidence" value="ECO:0007669"/>
    <property type="project" value="UniProtKB-KW"/>
</dbReference>